<protein>
    <submittedName>
        <fullName evidence="2">ADP-L-glycero-D-manno-heptose-6-epimerase</fullName>
        <ecNumber evidence="2">5.1.3.20</ecNumber>
    </submittedName>
</protein>
<name>A0ABY6HYU7_9ARCH</name>
<dbReference type="SUPFAM" id="SSF51735">
    <property type="entry name" value="NAD(P)-binding Rossmann-fold domains"/>
    <property type="match status" value="1"/>
</dbReference>
<dbReference type="Gene3D" id="3.40.50.720">
    <property type="entry name" value="NAD(P)-binding Rossmann-like Domain"/>
    <property type="match status" value="1"/>
</dbReference>
<evidence type="ECO:0000259" key="1">
    <source>
        <dbReference type="Pfam" id="PF01370"/>
    </source>
</evidence>
<dbReference type="Pfam" id="PF01370">
    <property type="entry name" value="Epimerase"/>
    <property type="match status" value="1"/>
</dbReference>
<dbReference type="Proteomes" id="UP001208689">
    <property type="component" value="Chromosome"/>
</dbReference>
<dbReference type="GO" id="GO:0008712">
    <property type="term" value="F:ADP-glyceromanno-heptose 6-epimerase activity"/>
    <property type="evidence" value="ECO:0007669"/>
    <property type="project" value="UniProtKB-EC"/>
</dbReference>
<feature type="domain" description="NAD-dependent epimerase/dehydratase" evidence="1">
    <location>
        <begin position="3"/>
        <end position="237"/>
    </location>
</feature>
<keyword evidence="3" id="KW-1185">Reference proteome</keyword>
<dbReference type="InterPro" id="IPR001509">
    <property type="entry name" value="Epimerase_deHydtase"/>
</dbReference>
<evidence type="ECO:0000313" key="3">
    <source>
        <dbReference type="Proteomes" id="UP001208689"/>
    </source>
</evidence>
<dbReference type="InterPro" id="IPR036291">
    <property type="entry name" value="NAD(P)-bd_dom_sf"/>
</dbReference>
<sequence>MRVIVTGHLGYIGRVLLPILIERGHEVTGIDIGLFEQFDFIAEKPKINEIRKDIRKITTDDIKNHDAIIHLAALSNDPMGELNPGLTEEINHVASLRLAKMAKEVGIKRFIFSSSCSVYGRVEDDSKILFETDKTSPITEYAKSKVKTENEVSRLADNDFTPIFQRNATVYGYSHSLRLDLVVNNLTASALYSNEINILSDGRPWRPLIHVEDLSRVFADMLDAPKEKVHNQIFNVGFSEENYQVKGIAKLIQENIPGMGISVAKSFDPDSRSYNVNFDKLKDALNLKNEWNVKKGSKEIYENLKNSSITKQDFENKACYRLKQLEQVLDQFPNFLSKQLDEIC</sequence>
<keyword evidence="2" id="KW-0413">Isomerase</keyword>
<dbReference type="PANTHER" id="PTHR43245:SF23">
    <property type="entry name" value="NAD(P)-BINDING DOMAIN-CONTAINING PROTEIN"/>
    <property type="match status" value="1"/>
</dbReference>
<dbReference type="PANTHER" id="PTHR43245">
    <property type="entry name" value="BIFUNCTIONAL POLYMYXIN RESISTANCE PROTEIN ARNA"/>
    <property type="match status" value="1"/>
</dbReference>
<dbReference type="CDD" id="cd08946">
    <property type="entry name" value="SDR_e"/>
    <property type="match status" value="1"/>
</dbReference>
<dbReference type="EMBL" id="CP104013">
    <property type="protein sequence ID" value="UYP48042.1"/>
    <property type="molecule type" value="Genomic_DNA"/>
</dbReference>
<reference evidence="2" key="1">
    <citation type="submission" date="2022-09" db="EMBL/GenBank/DDBJ databases">
        <title>Actin cytoskeleton and complex cell architecture in an #Asgard archaeon.</title>
        <authorList>
            <person name="Ponce Toledo R.I."/>
            <person name="Schleper C."/>
            <person name="Rodrigues Oliveira T."/>
            <person name="Wollweber F."/>
            <person name="Xu J."/>
            <person name="Rittmann S."/>
            <person name="Klingl A."/>
            <person name="Pilhofer M."/>
        </authorList>
    </citation>
    <scope>NUCLEOTIDE SEQUENCE</scope>
    <source>
        <strain evidence="2">B-35</strain>
    </source>
</reference>
<organism evidence="2 3">
    <name type="scientific">Candidatus Lokiarchaeum ossiferum</name>
    <dbReference type="NCBI Taxonomy" id="2951803"/>
    <lineage>
        <taxon>Archaea</taxon>
        <taxon>Promethearchaeati</taxon>
        <taxon>Promethearchaeota</taxon>
        <taxon>Promethearchaeia</taxon>
        <taxon>Promethearchaeales</taxon>
        <taxon>Promethearchaeaceae</taxon>
        <taxon>Candidatus Lokiarchaeum</taxon>
    </lineage>
</organism>
<dbReference type="InterPro" id="IPR050177">
    <property type="entry name" value="Lipid_A_modif_metabolic_enz"/>
</dbReference>
<proteinExistence type="predicted"/>
<gene>
    <name evidence="2" type="ORF">NEF87_004327</name>
</gene>
<evidence type="ECO:0000313" key="2">
    <source>
        <dbReference type="EMBL" id="UYP48042.1"/>
    </source>
</evidence>
<dbReference type="EC" id="5.1.3.20" evidence="2"/>
<accession>A0ABY6HYU7</accession>